<dbReference type="KEGG" id="ctak:4412677_02643"/>
<name>A0A239XW84_9FLAO</name>
<reference evidence="2 3" key="1">
    <citation type="submission" date="2017-06" db="EMBL/GenBank/DDBJ databases">
        <authorList>
            <consortium name="Pathogen Informatics"/>
        </authorList>
    </citation>
    <scope>NUCLEOTIDE SEQUENCE [LARGE SCALE GENOMIC DNA]</scope>
    <source>
        <strain evidence="2 3">NCTC13490</strain>
    </source>
</reference>
<gene>
    <name evidence="2" type="ORF">SAMEA4412677_02643</name>
</gene>
<feature type="chain" id="PRO_5012105213" description="Nuclease" evidence="1">
    <location>
        <begin position="18"/>
        <end position="113"/>
    </location>
</feature>
<evidence type="ECO:0000256" key="1">
    <source>
        <dbReference type="SAM" id="SignalP"/>
    </source>
</evidence>
<protein>
    <recommendedName>
        <fullName evidence="4">Nuclease</fullName>
    </recommendedName>
</protein>
<dbReference type="EMBL" id="LT906465">
    <property type="protein sequence ID" value="SNV51239.1"/>
    <property type="molecule type" value="Genomic_DNA"/>
</dbReference>
<evidence type="ECO:0000313" key="3">
    <source>
        <dbReference type="Proteomes" id="UP000215196"/>
    </source>
</evidence>
<evidence type="ECO:0000313" key="2">
    <source>
        <dbReference type="EMBL" id="SNV51239.1"/>
    </source>
</evidence>
<dbReference type="SUPFAM" id="SSF57884">
    <property type="entry name" value="Ada DNA repair protein, N-terminal domain (N-Ada 10)"/>
    <property type="match status" value="1"/>
</dbReference>
<accession>A0A239XW84</accession>
<dbReference type="InterPro" id="IPR035451">
    <property type="entry name" value="Ada-like_dom_sf"/>
</dbReference>
<keyword evidence="3" id="KW-1185">Reference proteome</keyword>
<evidence type="ECO:0008006" key="4">
    <source>
        <dbReference type="Google" id="ProtNLM"/>
    </source>
</evidence>
<dbReference type="Proteomes" id="UP000215196">
    <property type="component" value="Chromosome 1"/>
</dbReference>
<dbReference type="AlphaFoldDB" id="A0A239XW84"/>
<organism evidence="2 3">
    <name type="scientific">Chryseobacterium taklimakanense</name>
    <dbReference type="NCBI Taxonomy" id="536441"/>
    <lineage>
        <taxon>Bacteria</taxon>
        <taxon>Pseudomonadati</taxon>
        <taxon>Bacteroidota</taxon>
        <taxon>Flavobacteriia</taxon>
        <taxon>Flavobacteriales</taxon>
        <taxon>Weeksellaceae</taxon>
        <taxon>Chryseobacterium group</taxon>
        <taxon>Chryseobacterium</taxon>
    </lineage>
</organism>
<sequence length="113" mass="12199">MRILGALLLLVSLNFSAQTVYRTPSGSKYHLGSCRMVKNVSSKLSLESAQRNGLLPCGICRPPFRGGLGMTSSPQKKPAGTNAANRCRGITKSGTRCKRNTTIGNDFCFQHLP</sequence>
<feature type="signal peptide" evidence="1">
    <location>
        <begin position="1"/>
        <end position="17"/>
    </location>
</feature>
<keyword evidence="1" id="KW-0732">Signal</keyword>
<dbReference type="RefSeq" id="WP_157727442.1">
    <property type="nucleotide sequence ID" value="NZ_LT906465.1"/>
</dbReference>
<proteinExistence type="predicted"/>